<keyword evidence="1 2" id="KW-0051">Antiviral defense</keyword>
<gene>
    <name evidence="3" type="ORF">SAMN05421770_104310</name>
</gene>
<keyword evidence="2" id="KW-0255">Endonuclease</keyword>
<dbReference type="CDD" id="cd09752">
    <property type="entry name" value="Cas5_I-C"/>
    <property type="match status" value="1"/>
</dbReference>
<dbReference type="InterPro" id="IPR010155">
    <property type="entry name" value="CRISPR-assoc_prot_Cas5d"/>
</dbReference>
<dbReference type="NCBIfam" id="TIGR01876">
    <property type="entry name" value="cas_Cas5d"/>
    <property type="match status" value="1"/>
</dbReference>
<dbReference type="PIRSF" id="PIRSF029950">
    <property type="entry name" value="Cas_CT1134"/>
    <property type="match status" value="1"/>
</dbReference>
<evidence type="ECO:0000313" key="4">
    <source>
        <dbReference type="Proteomes" id="UP000198356"/>
    </source>
</evidence>
<reference evidence="3 4" key="1">
    <citation type="submission" date="2017-06" db="EMBL/GenBank/DDBJ databases">
        <authorList>
            <person name="Kim H.J."/>
            <person name="Triplett B.A."/>
        </authorList>
    </citation>
    <scope>NUCLEOTIDE SEQUENCE [LARGE SCALE GENOMIC DNA]</scope>
    <source>
        <strain evidence="3 4">DSM 18704</strain>
    </source>
</reference>
<protein>
    <recommendedName>
        <fullName evidence="2">pre-crRNA processing endonuclease</fullName>
        <ecNumber evidence="2">3.1.-.-</ecNumber>
    </recommendedName>
</protein>
<dbReference type="GO" id="GO:0003723">
    <property type="term" value="F:RNA binding"/>
    <property type="evidence" value="ECO:0007669"/>
    <property type="project" value="UniProtKB-UniRule"/>
</dbReference>
<dbReference type="EC" id="3.1.-.-" evidence="2"/>
<dbReference type="Proteomes" id="UP000198356">
    <property type="component" value="Unassembled WGS sequence"/>
</dbReference>
<organism evidence="3 4">
    <name type="scientific">Granulicella rosea</name>
    <dbReference type="NCBI Taxonomy" id="474952"/>
    <lineage>
        <taxon>Bacteria</taxon>
        <taxon>Pseudomonadati</taxon>
        <taxon>Acidobacteriota</taxon>
        <taxon>Terriglobia</taxon>
        <taxon>Terriglobales</taxon>
        <taxon>Acidobacteriaceae</taxon>
        <taxon>Granulicella</taxon>
    </lineage>
</organism>
<dbReference type="GO" id="GO:0043571">
    <property type="term" value="P:maintenance of CRISPR repeat elements"/>
    <property type="evidence" value="ECO:0007669"/>
    <property type="project" value="UniProtKB-UniRule"/>
</dbReference>
<dbReference type="RefSeq" id="WP_089408952.1">
    <property type="nucleotide sequence ID" value="NZ_FZOU01000004.1"/>
</dbReference>
<keyword evidence="2" id="KW-0378">Hydrolase</keyword>
<keyword evidence="2" id="KW-0540">Nuclease</keyword>
<evidence type="ECO:0000313" key="3">
    <source>
        <dbReference type="EMBL" id="SNT13288.1"/>
    </source>
</evidence>
<proteinExistence type="inferred from homology"/>
<sequence length="221" mass="24766">MAFGVRLHCWGEWACFTRPEMKVERVSYDAMTPSAARGVIEAIYWKPEIRWVIDSITVLKPIQFVSVRRNEVKDKIGAGSVAKAMKDGSGALSYCVDDGDNRQQRATLMLRDVAYVIEAHFDILSGPDNHAKHLDQFNRRARNGACFTRPYLGCREFAAHFALIEGEVEAPAIDSSLAGERDLGWMLHDLDFGKEKEARFFRATMRDGRIDTRPPAAGASA</sequence>
<dbReference type="GO" id="GO:0016787">
    <property type="term" value="F:hydrolase activity"/>
    <property type="evidence" value="ECO:0007669"/>
    <property type="project" value="UniProtKB-KW"/>
</dbReference>
<dbReference type="NCBIfam" id="TIGR02593">
    <property type="entry name" value="CRISPR_cas5"/>
    <property type="match status" value="1"/>
</dbReference>
<dbReference type="OrthoDB" id="5621871at2"/>
<dbReference type="GO" id="GO:0051607">
    <property type="term" value="P:defense response to virus"/>
    <property type="evidence" value="ECO:0007669"/>
    <property type="project" value="UniProtKB-UniRule"/>
</dbReference>
<dbReference type="AlphaFoldDB" id="A0A239K6B4"/>
<accession>A0A239K6B4</accession>
<evidence type="ECO:0000256" key="2">
    <source>
        <dbReference type="PIRNR" id="PIRNR029950"/>
    </source>
</evidence>
<dbReference type="InterPro" id="IPR021124">
    <property type="entry name" value="CRISPR-assoc_prot_Cas5"/>
</dbReference>
<dbReference type="EMBL" id="FZOU01000004">
    <property type="protein sequence ID" value="SNT13288.1"/>
    <property type="molecule type" value="Genomic_DNA"/>
</dbReference>
<dbReference type="InterPro" id="IPR013422">
    <property type="entry name" value="CRISPR-assoc_prot_Cas5_N"/>
</dbReference>
<keyword evidence="2" id="KW-0694">RNA-binding</keyword>
<comment type="function">
    <text evidence="2">CRISPR (clustered regularly interspaced short palindromic repeat) is an adaptive immune system that provides protection against mobile genetic elements (viruses, transposable elements and conjugative plasmids). CRISPR clusters contain spacers, sequences complementary to antecedent mobile elements, and target invading nucleic acids. CRISPR clusters are transcribed and processed into CRISPR RNA (crRNA).</text>
</comment>
<evidence type="ECO:0000256" key="1">
    <source>
        <dbReference type="ARBA" id="ARBA00023118"/>
    </source>
</evidence>
<dbReference type="GO" id="GO:0004519">
    <property type="term" value="F:endonuclease activity"/>
    <property type="evidence" value="ECO:0007669"/>
    <property type="project" value="UniProtKB-UniRule"/>
</dbReference>
<dbReference type="Gene3D" id="3.30.70.2660">
    <property type="match status" value="1"/>
</dbReference>
<keyword evidence="4" id="KW-1185">Reference proteome</keyword>
<dbReference type="Pfam" id="PF09704">
    <property type="entry name" value="Cas_Cas5d"/>
    <property type="match status" value="1"/>
</dbReference>
<comment type="similarity">
    <text evidence="2">Belongs to the CRISPR-associated protein Cas5 family. Subtype I-C/Dvulg subfamily.</text>
</comment>
<name>A0A239K6B4_9BACT</name>